<feature type="region of interest" description="Disordered" evidence="1">
    <location>
        <begin position="571"/>
        <end position="591"/>
    </location>
</feature>
<name>A0ABN9VSU2_9DINO</name>
<evidence type="ECO:0000313" key="3">
    <source>
        <dbReference type="Proteomes" id="UP001189429"/>
    </source>
</evidence>
<keyword evidence="3" id="KW-1185">Reference proteome</keyword>
<sequence>MSEAKMAISKIFSLGKPGANLPLLLSLAVDVAQSKDILLKSARFQHLRLLFRERPRPSATRFFYALSECEDDELQRMLKFCAANNWVVNCCIFDEITLSSPDQPFVISDAFEELQEKPVVKYRVSCATSAKPLLSELLLAHGRAVRREELPPPLAPDVGGACLYHAVQYLDVAPNQAWPPCDGPHNVRSFNEHWGHDSQREQSVLLLQECGMAPNDVFRVHSEVVCWQPHAEGCGHFAALKMSGGCVDIYDAAIGSIVRAPLHNFVSAALRFEKIYFYYAKWYDVSGLPTMDGAAYEVEGSGRGRSTCCMQKAGQGGPMKRIAKWPASCFPAPKKGKRRMYARPGKPDKKKFSALWKKTPYVRYGIKSHGKRKLQKWAMSIEKLDGLTELQVVHELTNAGFLKGWKHHFCPFCGAYNIGKLRRRKDSGSLSYRCNAKGCQKHTLPHANHMVFTTGWCKDYKSLVSQAKLLLGITVGLTTAQRHLLWDHDEKYVRRFASRLDAARSRFVRMQEPQIKFGAGDNRTWHDAEADEVDLSQEIVDVGRCKRAKWHQWGGIVQRGAPSSLAMFRTSPKTTKVRSPGPGPITKKDWGPQSAKWLRGRCLSSHADGARSYKMGANRKRIIDGIIHDFVGHKKKKVNGKWSRPKYVQLFRHRMPDGSAICTQGGTQIIDRIWRHVRALMGSRSPAINQRSWDGRARSAQWLFWHTGRDLRSKTGEMFAELSSKH</sequence>
<protein>
    <recommendedName>
        <fullName evidence="4">Ubiquitinyl hydrolase 1</fullName>
    </recommendedName>
</protein>
<evidence type="ECO:0008006" key="4">
    <source>
        <dbReference type="Google" id="ProtNLM"/>
    </source>
</evidence>
<dbReference type="EMBL" id="CAUYUJ010017627">
    <property type="protein sequence ID" value="CAK0876455.1"/>
    <property type="molecule type" value="Genomic_DNA"/>
</dbReference>
<organism evidence="2 3">
    <name type="scientific">Prorocentrum cordatum</name>
    <dbReference type="NCBI Taxonomy" id="2364126"/>
    <lineage>
        <taxon>Eukaryota</taxon>
        <taxon>Sar</taxon>
        <taxon>Alveolata</taxon>
        <taxon>Dinophyceae</taxon>
        <taxon>Prorocentrales</taxon>
        <taxon>Prorocentraceae</taxon>
        <taxon>Prorocentrum</taxon>
    </lineage>
</organism>
<gene>
    <name evidence="2" type="ORF">PCOR1329_LOCUS60816</name>
</gene>
<reference evidence="2" key="1">
    <citation type="submission" date="2023-10" db="EMBL/GenBank/DDBJ databases">
        <authorList>
            <person name="Chen Y."/>
            <person name="Shah S."/>
            <person name="Dougan E. K."/>
            <person name="Thang M."/>
            <person name="Chan C."/>
        </authorList>
    </citation>
    <scope>NUCLEOTIDE SEQUENCE [LARGE SCALE GENOMIC DNA]</scope>
</reference>
<evidence type="ECO:0000313" key="2">
    <source>
        <dbReference type="EMBL" id="CAK0876455.1"/>
    </source>
</evidence>
<evidence type="ECO:0000256" key="1">
    <source>
        <dbReference type="SAM" id="MobiDB-lite"/>
    </source>
</evidence>
<proteinExistence type="predicted"/>
<comment type="caution">
    <text evidence="2">The sequence shown here is derived from an EMBL/GenBank/DDBJ whole genome shotgun (WGS) entry which is preliminary data.</text>
</comment>
<dbReference type="Proteomes" id="UP001189429">
    <property type="component" value="Unassembled WGS sequence"/>
</dbReference>
<accession>A0ABN9VSU2</accession>